<dbReference type="HOGENOM" id="CLU_1432187_0_0_9"/>
<keyword evidence="1" id="KW-0472">Membrane</keyword>
<reference evidence="3 4" key="1">
    <citation type="submission" date="2013-06" db="EMBL/GenBank/DDBJ databases">
        <authorList>
            <person name="Weinstock G."/>
            <person name="Sodergren E."/>
            <person name="Clifton S."/>
            <person name="Fulton L."/>
            <person name="Fulton B."/>
            <person name="Courtney L."/>
            <person name="Fronick C."/>
            <person name="Harrison M."/>
            <person name="Strong C."/>
            <person name="Farmer C."/>
            <person name="Delahaunty K."/>
            <person name="Markovic C."/>
            <person name="Hall O."/>
            <person name="Minx P."/>
            <person name="Tomlinson C."/>
            <person name="Mitreva M."/>
            <person name="Nelson J."/>
            <person name="Hou S."/>
            <person name="Wollam A."/>
            <person name="Pepin K.H."/>
            <person name="Johnson M."/>
            <person name="Bhonagiri V."/>
            <person name="Nash W.E."/>
            <person name="Warren W."/>
            <person name="Chinwalla A."/>
            <person name="Mardis E.R."/>
            <person name="Wilson R.K."/>
        </authorList>
    </citation>
    <scope>NUCLEOTIDE SEQUENCE [LARGE SCALE GENOMIC DNA]</scope>
    <source>
        <strain evidence="3 4">ATCC 51271</strain>
    </source>
</reference>
<gene>
    <name evidence="3" type="ORF">GCWU0000282_000032</name>
</gene>
<dbReference type="AlphaFoldDB" id="V2ZCJ7"/>
<organism evidence="3 4">
    <name type="scientific">Catonella morbi ATCC 51271</name>
    <dbReference type="NCBI Taxonomy" id="592026"/>
    <lineage>
        <taxon>Bacteria</taxon>
        <taxon>Bacillati</taxon>
        <taxon>Bacillota</taxon>
        <taxon>Clostridia</taxon>
        <taxon>Lachnospirales</taxon>
        <taxon>Lachnospiraceae</taxon>
        <taxon>Catonella</taxon>
    </lineage>
</organism>
<keyword evidence="4" id="KW-1185">Reference proteome</keyword>
<evidence type="ECO:0000256" key="1">
    <source>
        <dbReference type="SAM" id="Phobius"/>
    </source>
</evidence>
<dbReference type="EMBL" id="ACIL03000002">
    <property type="protein sequence ID" value="ESL04645.1"/>
    <property type="molecule type" value="Genomic_DNA"/>
</dbReference>
<keyword evidence="1" id="KW-0812">Transmembrane</keyword>
<accession>V2ZCJ7</accession>
<protein>
    <recommendedName>
        <fullName evidence="2">Restriction endonuclease type IV Mrr domain-containing protein</fullName>
    </recommendedName>
</protein>
<keyword evidence="1" id="KW-1133">Transmembrane helix</keyword>
<feature type="domain" description="Restriction endonuclease type IV Mrr" evidence="2">
    <location>
        <begin position="73"/>
        <end position="185"/>
    </location>
</feature>
<dbReference type="Pfam" id="PF04471">
    <property type="entry name" value="Mrr_cat"/>
    <property type="match status" value="1"/>
</dbReference>
<evidence type="ECO:0000313" key="4">
    <source>
        <dbReference type="Proteomes" id="UP000018227"/>
    </source>
</evidence>
<sequence length="189" mass="21271">MNNNKPTIKFELAFFLFAAILLVLIGIRFGELSPFNIGICVLLLILAPILTKILGKKYGTEATAQNKLEKIEAISEEELTSKIISLYTSRGFALEPYESEFPGSHYVCVREGTRNGEAFTERGAILVICTDELIDIEAFDNFRVEMKQRACTQGMIITTSRFSPEVIDASKEALITLWNRENLRDNLNL</sequence>
<dbReference type="GO" id="GO:0004519">
    <property type="term" value="F:endonuclease activity"/>
    <property type="evidence" value="ECO:0007669"/>
    <property type="project" value="InterPro"/>
</dbReference>
<dbReference type="GO" id="GO:0009307">
    <property type="term" value="P:DNA restriction-modification system"/>
    <property type="evidence" value="ECO:0007669"/>
    <property type="project" value="InterPro"/>
</dbReference>
<dbReference type="InterPro" id="IPR007560">
    <property type="entry name" value="Restrct_endonuc_IV_Mrr"/>
</dbReference>
<dbReference type="RefSeq" id="WP_023352937.1">
    <property type="nucleotide sequence ID" value="NZ_KI535366.1"/>
</dbReference>
<comment type="caution">
    <text evidence="3">The sequence shown here is derived from an EMBL/GenBank/DDBJ whole genome shotgun (WGS) entry which is preliminary data.</text>
</comment>
<dbReference type="Proteomes" id="UP000018227">
    <property type="component" value="Unassembled WGS sequence"/>
</dbReference>
<evidence type="ECO:0000313" key="3">
    <source>
        <dbReference type="EMBL" id="ESL04645.1"/>
    </source>
</evidence>
<feature type="transmembrane region" description="Helical" evidence="1">
    <location>
        <begin position="12"/>
        <end position="29"/>
    </location>
</feature>
<name>V2ZCJ7_9FIRM</name>
<proteinExistence type="predicted"/>
<dbReference type="GO" id="GO:0003677">
    <property type="term" value="F:DNA binding"/>
    <property type="evidence" value="ECO:0007669"/>
    <property type="project" value="InterPro"/>
</dbReference>
<dbReference type="STRING" id="592026.GCWU0000282_000032"/>
<evidence type="ECO:0000259" key="2">
    <source>
        <dbReference type="Pfam" id="PF04471"/>
    </source>
</evidence>
<feature type="transmembrane region" description="Helical" evidence="1">
    <location>
        <begin position="35"/>
        <end position="55"/>
    </location>
</feature>